<keyword evidence="4" id="KW-1185">Reference proteome</keyword>
<name>A0A1J4N9A6_9ACTN</name>
<evidence type="ECO:0000313" key="4">
    <source>
        <dbReference type="Proteomes" id="UP000033772"/>
    </source>
</evidence>
<accession>A0A1J4N9A6</accession>
<dbReference type="PANTHER" id="PTHR33371:SF4">
    <property type="entry name" value="INTERMEMBRANE PHOSPHOLIPID TRANSPORT SYSTEM BINDING PROTEIN MLAD"/>
    <property type="match status" value="1"/>
</dbReference>
<dbReference type="GO" id="GO:0005576">
    <property type="term" value="C:extracellular region"/>
    <property type="evidence" value="ECO:0007669"/>
    <property type="project" value="TreeGrafter"/>
</dbReference>
<evidence type="ECO:0000256" key="1">
    <source>
        <dbReference type="SAM" id="MobiDB-lite"/>
    </source>
</evidence>
<feature type="compositionally biased region" description="Pro residues" evidence="1">
    <location>
        <begin position="371"/>
        <end position="383"/>
    </location>
</feature>
<feature type="domain" description="Mce/MlaD" evidence="2">
    <location>
        <begin position="35"/>
        <end position="108"/>
    </location>
</feature>
<feature type="region of interest" description="Disordered" evidence="1">
    <location>
        <begin position="359"/>
        <end position="391"/>
    </location>
</feature>
<dbReference type="NCBIfam" id="TIGR00996">
    <property type="entry name" value="Mtu_fam_mce"/>
    <property type="match status" value="1"/>
</dbReference>
<proteinExistence type="predicted"/>
<evidence type="ECO:0000259" key="2">
    <source>
        <dbReference type="Pfam" id="PF02470"/>
    </source>
</evidence>
<dbReference type="RefSeq" id="WP_052693081.1">
    <property type="nucleotide sequence ID" value="NZ_JZDQ02000005.1"/>
</dbReference>
<dbReference type="AlphaFoldDB" id="A0A1J4N9A6"/>
<reference evidence="3" key="1">
    <citation type="submission" date="2016-10" db="EMBL/GenBank/DDBJ databases">
        <title>Draft Genome Sequence of Nocardioides luteus Strain BAFB, an Alkane-Degrading Bacterium Isolated from JP-7 Polluted Soil.</title>
        <authorList>
            <person name="Brown L."/>
            <person name="Ruiz O.N."/>
            <person name="Gunasekera T."/>
        </authorList>
    </citation>
    <scope>NUCLEOTIDE SEQUENCE [LARGE SCALE GENOMIC DNA]</scope>
    <source>
        <strain evidence="3">BAFB</strain>
    </source>
</reference>
<protein>
    <recommendedName>
        <fullName evidence="2">Mce/MlaD domain-containing protein</fullName>
    </recommendedName>
</protein>
<dbReference type="InterPro" id="IPR005693">
    <property type="entry name" value="Mce"/>
</dbReference>
<dbReference type="Pfam" id="PF02470">
    <property type="entry name" value="MlaD"/>
    <property type="match status" value="1"/>
</dbReference>
<sequence length="410" mass="41847">MTISSSLLLRRVLIGLALLLLATGAYYTVKDTRSTVVTAVFSNADGLYEGDDVKVLGVAVGRVTEVDPQDDGVHVGIEVEGGQRIPAGAHAAIVSPSLVSGRFVQLSPAYTHGPAMSDGGQIQLDRTAVPVSFDEVKKQLTDLSTALAPAGSGKQPLRAAIETLDANLRNGNAEQLREAVEGLRSATATLSDGRADMFTTVSNLNSFTKNLAVNDAAVAGFTEQLSEVSAVLAANRRELTKAIEELSAALAATGELTHDNRSRIRSSVRDLNLLSAALADRSNQLAAILHMAPTALIDLFNVIDKQAITGRASLTGLNDAAQLVCGAVLGAGGTAQQCRDALAPLVDLIKSAQQSVAGPAVAGPGTAGPGAPAPADPGGPSIPLPDLGAGLDGVQPLLPGLLGTDLGGDR</sequence>
<comment type="caution">
    <text evidence="3">The sequence shown here is derived from an EMBL/GenBank/DDBJ whole genome shotgun (WGS) entry which is preliminary data.</text>
</comment>
<dbReference type="InterPro" id="IPR052336">
    <property type="entry name" value="MlaD_Phospholipid_Transporter"/>
</dbReference>
<dbReference type="STRING" id="1844.UG56_005050"/>
<dbReference type="InterPro" id="IPR003399">
    <property type="entry name" value="Mce/MlaD"/>
</dbReference>
<dbReference type="EMBL" id="JZDQ02000005">
    <property type="protein sequence ID" value="OIJ28061.1"/>
    <property type="molecule type" value="Genomic_DNA"/>
</dbReference>
<dbReference type="PANTHER" id="PTHR33371">
    <property type="entry name" value="INTERMEMBRANE PHOSPHOLIPID TRANSPORT SYSTEM BINDING PROTEIN MLAD-RELATED"/>
    <property type="match status" value="1"/>
</dbReference>
<organism evidence="3 4">
    <name type="scientific">Nocardioides luteus</name>
    <dbReference type="NCBI Taxonomy" id="1844"/>
    <lineage>
        <taxon>Bacteria</taxon>
        <taxon>Bacillati</taxon>
        <taxon>Actinomycetota</taxon>
        <taxon>Actinomycetes</taxon>
        <taxon>Propionibacteriales</taxon>
        <taxon>Nocardioidaceae</taxon>
        <taxon>Nocardioides</taxon>
    </lineage>
</organism>
<gene>
    <name evidence="3" type="ORF">UG56_005050</name>
</gene>
<dbReference type="Proteomes" id="UP000033772">
    <property type="component" value="Unassembled WGS sequence"/>
</dbReference>
<evidence type="ECO:0000313" key="3">
    <source>
        <dbReference type="EMBL" id="OIJ28061.1"/>
    </source>
</evidence>